<evidence type="ECO:0000313" key="2">
    <source>
        <dbReference type="EMBL" id="SPD04817.1"/>
    </source>
</evidence>
<keyword evidence="1" id="KW-0812">Transmembrane</keyword>
<feature type="transmembrane region" description="Helical" evidence="1">
    <location>
        <begin position="6"/>
        <end position="24"/>
    </location>
</feature>
<accession>A0A2N9GQU4</accession>
<sequence length="209" mass="22578">MGFGVRWPWVLMGCGWVRVVVVVAGVRCGGGCGCRREVSAWARWWLWVVDFVVVVAPVVAVPPVLANRVVDLGFVVDRPAGVAVLAWGGEAIARLITGVTAKTHRSFHLEVIESTDSSNFGSSSSLNLTKSGIGLMDFKRMDEVEGVLVAYNFDSVLERSTTTMNLETTGGTLIGYTRAFFAAKVASERDPLPKGGQWVVVDFGFHGGW</sequence>
<dbReference type="EMBL" id="OIVN01002578">
    <property type="protein sequence ID" value="SPD04817.1"/>
    <property type="molecule type" value="Genomic_DNA"/>
</dbReference>
<name>A0A2N9GQU4_FAGSY</name>
<gene>
    <name evidence="2" type="ORF">FSB_LOCUS32699</name>
</gene>
<reference evidence="2" key="1">
    <citation type="submission" date="2018-02" db="EMBL/GenBank/DDBJ databases">
        <authorList>
            <person name="Cohen D.B."/>
            <person name="Kent A.D."/>
        </authorList>
    </citation>
    <scope>NUCLEOTIDE SEQUENCE</scope>
</reference>
<keyword evidence="1" id="KW-1133">Transmembrane helix</keyword>
<feature type="transmembrane region" description="Helical" evidence="1">
    <location>
        <begin position="44"/>
        <end position="65"/>
    </location>
</feature>
<dbReference type="AlphaFoldDB" id="A0A2N9GQU4"/>
<organism evidence="2">
    <name type="scientific">Fagus sylvatica</name>
    <name type="common">Beechnut</name>
    <dbReference type="NCBI Taxonomy" id="28930"/>
    <lineage>
        <taxon>Eukaryota</taxon>
        <taxon>Viridiplantae</taxon>
        <taxon>Streptophyta</taxon>
        <taxon>Embryophyta</taxon>
        <taxon>Tracheophyta</taxon>
        <taxon>Spermatophyta</taxon>
        <taxon>Magnoliopsida</taxon>
        <taxon>eudicotyledons</taxon>
        <taxon>Gunneridae</taxon>
        <taxon>Pentapetalae</taxon>
        <taxon>rosids</taxon>
        <taxon>fabids</taxon>
        <taxon>Fagales</taxon>
        <taxon>Fagaceae</taxon>
        <taxon>Fagus</taxon>
    </lineage>
</organism>
<evidence type="ECO:0000256" key="1">
    <source>
        <dbReference type="SAM" id="Phobius"/>
    </source>
</evidence>
<protein>
    <submittedName>
        <fullName evidence="2">Uncharacterized protein</fullName>
    </submittedName>
</protein>
<keyword evidence="1" id="KW-0472">Membrane</keyword>
<proteinExistence type="predicted"/>